<keyword evidence="3" id="KW-1185">Reference proteome</keyword>
<feature type="compositionally biased region" description="Polar residues" evidence="1">
    <location>
        <begin position="42"/>
        <end position="55"/>
    </location>
</feature>
<reference evidence="2" key="1">
    <citation type="submission" date="2019-10" db="EMBL/GenBank/DDBJ databases">
        <authorList>
            <consortium name="DOE Joint Genome Institute"/>
            <person name="Kuo A."/>
            <person name="Miyauchi S."/>
            <person name="Kiss E."/>
            <person name="Drula E."/>
            <person name="Kohler A."/>
            <person name="Sanchez-Garcia M."/>
            <person name="Andreopoulos B."/>
            <person name="Barry K.W."/>
            <person name="Bonito G."/>
            <person name="Buee M."/>
            <person name="Carver A."/>
            <person name="Chen C."/>
            <person name="Cichocki N."/>
            <person name="Clum A."/>
            <person name="Culley D."/>
            <person name="Crous P.W."/>
            <person name="Fauchery L."/>
            <person name="Girlanda M."/>
            <person name="Hayes R."/>
            <person name="Keri Z."/>
            <person name="LaButti K."/>
            <person name="Lipzen A."/>
            <person name="Lombard V."/>
            <person name="Magnuson J."/>
            <person name="Maillard F."/>
            <person name="Morin E."/>
            <person name="Murat C."/>
            <person name="Nolan M."/>
            <person name="Ohm R."/>
            <person name="Pangilinan J."/>
            <person name="Pereira M."/>
            <person name="Perotto S."/>
            <person name="Peter M."/>
            <person name="Riley R."/>
            <person name="Sitrit Y."/>
            <person name="Stielow B."/>
            <person name="Szollosi G."/>
            <person name="Zifcakova L."/>
            <person name="Stursova M."/>
            <person name="Spatafora J.W."/>
            <person name="Tedersoo L."/>
            <person name="Vaario L.-M."/>
            <person name="Yamada A."/>
            <person name="Yan M."/>
            <person name="Wang P."/>
            <person name="Xu J."/>
            <person name="Bruns T."/>
            <person name="Baldrian P."/>
            <person name="Vilgalys R."/>
            <person name="Henrissat B."/>
            <person name="Grigoriev I.V."/>
            <person name="Hibbett D."/>
            <person name="Nagy L.G."/>
            <person name="Martin F.M."/>
        </authorList>
    </citation>
    <scope>NUCLEOTIDE SEQUENCE</scope>
    <source>
        <strain evidence="2">Prilba</strain>
    </source>
</reference>
<organism evidence="2 3">
    <name type="scientific">Russula ochroleuca</name>
    <dbReference type="NCBI Taxonomy" id="152965"/>
    <lineage>
        <taxon>Eukaryota</taxon>
        <taxon>Fungi</taxon>
        <taxon>Dikarya</taxon>
        <taxon>Basidiomycota</taxon>
        <taxon>Agaricomycotina</taxon>
        <taxon>Agaricomycetes</taxon>
        <taxon>Russulales</taxon>
        <taxon>Russulaceae</taxon>
        <taxon>Russula</taxon>
    </lineage>
</organism>
<feature type="region of interest" description="Disordered" evidence="1">
    <location>
        <begin position="147"/>
        <end position="206"/>
    </location>
</feature>
<feature type="compositionally biased region" description="Low complexity" evidence="1">
    <location>
        <begin position="120"/>
        <end position="132"/>
    </location>
</feature>
<accession>A0A9P5MPN9</accession>
<feature type="region of interest" description="Disordered" evidence="1">
    <location>
        <begin position="89"/>
        <end position="132"/>
    </location>
</feature>
<proteinExistence type="predicted"/>
<feature type="compositionally biased region" description="Polar residues" evidence="1">
    <location>
        <begin position="169"/>
        <end position="186"/>
    </location>
</feature>
<evidence type="ECO:0000313" key="2">
    <source>
        <dbReference type="EMBL" id="KAF8470259.1"/>
    </source>
</evidence>
<feature type="region of interest" description="Disordered" evidence="1">
    <location>
        <begin position="1"/>
        <end position="64"/>
    </location>
</feature>
<evidence type="ECO:0000256" key="1">
    <source>
        <dbReference type="SAM" id="MobiDB-lite"/>
    </source>
</evidence>
<dbReference type="EMBL" id="WHVB01000026">
    <property type="protein sequence ID" value="KAF8470259.1"/>
    <property type="molecule type" value="Genomic_DNA"/>
</dbReference>
<feature type="compositionally biased region" description="Basic and acidic residues" evidence="1">
    <location>
        <begin position="152"/>
        <end position="161"/>
    </location>
</feature>
<dbReference type="Proteomes" id="UP000759537">
    <property type="component" value="Unassembled WGS sequence"/>
</dbReference>
<dbReference type="AlphaFoldDB" id="A0A9P5MPN9"/>
<name>A0A9P5MPN9_9AGAM</name>
<gene>
    <name evidence="2" type="ORF">DFH94DRAFT_811818</name>
</gene>
<reference evidence="2" key="2">
    <citation type="journal article" date="2020" name="Nat. Commun.">
        <title>Large-scale genome sequencing of mycorrhizal fungi provides insights into the early evolution of symbiotic traits.</title>
        <authorList>
            <person name="Miyauchi S."/>
            <person name="Kiss E."/>
            <person name="Kuo A."/>
            <person name="Drula E."/>
            <person name="Kohler A."/>
            <person name="Sanchez-Garcia M."/>
            <person name="Morin E."/>
            <person name="Andreopoulos B."/>
            <person name="Barry K.W."/>
            <person name="Bonito G."/>
            <person name="Buee M."/>
            <person name="Carver A."/>
            <person name="Chen C."/>
            <person name="Cichocki N."/>
            <person name="Clum A."/>
            <person name="Culley D."/>
            <person name="Crous P.W."/>
            <person name="Fauchery L."/>
            <person name="Girlanda M."/>
            <person name="Hayes R.D."/>
            <person name="Keri Z."/>
            <person name="LaButti K."/>
            <person name="Lipzen A."/>
            <person name="Lombard V."/>
            <person name="Magnuson J."/>
            <person name="Maillard F."/>
            <person name="Murat C."/>
            <person name="Nolan M."/>
            <person name="Ohm R.A."/>
            <person name="Pangilinan J."/>
            <person name="Pereira M.F."/>
            <person name="Perotto S."/>
            <person name="Peter M."/>
            <person name="Pfister S."/>
            <person name="Riley R."/>
            <person name="Sitrit Y."/>
            <person name="Stielow J.B."/>
            <person name="Szollosi G."/>
            <person name="Zifcakova L."/>
            <person name="Stursova M."/>
            <person name="Spatafora J.W."/>
            <person name="Tedersoo L."/>
            <person name="Vaario L.M."/>
            <person name="Yamada A."/>
            <person name="Yan M."/>
            <person name="Wang P."/>
            <person name="Xu J."/>
            <person name="Bruns T."/>
            <person name="Baldrian P."/>
            <person name="Vilgalys R."/>
            <person name="Dunand C."/>
            <person name="Henrissat B."/>
            <person name="Grigoriev I.V."/>
            <person name="Hibbett D."/>
            <person name="Nagy L.G."/>
            <person name="Martin F.M."/>
        </authorList>
    </citation>
    <scope>NUCLEOTIDE SEQUENCE</scope>
    <source>
        <strain evidence="2">Prilba</strain>
    </source>
</reference>
<sequence>MAATGSREGVSPQLANDGMWDSEQQQYPQRRWRPSGGGACQHPQQTNSVWDSKQQWLRGVQGTQADIRGASASGTQAGRACQHSQQTTACGTANSNSNCSAEAASGGGVSPQPANNSSVGQQTATATAAQRQLAGGAYHHSWQTTAMWDSEQQCRPRREGTQWRGMSPQLANNSNVGQHSGNSNHSAKAAGGAYPHSQHDASSLRC</sequence>
<evidence type="ECO:0000313" key="3">
    <source>
        <dbReference type="Proteomes" id="UP000759537"/>
    </source>
</evidence>
<protein>
    <submittedName>
        <fullName evidence="2">Uncharacterized protein</fullName>
    </submittedName>
</protein>
<feature type="compositionally biased region" description="Low complexity" evidence="1">
    <location>
        <begin position="93"/>
        <end position="104"/>
    </location>
</feature>
<comment type="caution">
    <text evidence="2">The sequence shown here is derived from an EMBL/GenBank/DDBJ whole genome shotgun (WGS) entry which is preliminary data.</text>
</comment>